<keyword evidence="5" id="KW-0249">Electron transport</keyword>
<dbReference type="GO" id="GO:0009055">
    <property type="term" value="F:electron transfer activity"/>
    <property type="evidence" value="ECO:0007669"/>
    <property type="project" value="InterPro"/>
</dbReference>
<comment type="caution">
    <text evidence="9">The sequence shown here is derived from an EMBL/GenBank/DDBJ whole genome shotgun (WGS) entry which is preliminary data.</text>
</comment>
<dbReference type="InterPro" id="IPR000923">
    <property type="entry name" value="BlueCu_1"/>
</dbReference>
<comment type="cofactor">
    <cofactor evidence="7">
        <name>Cu cation</name>
        <dbReference type="ChEBI" id="CHEBI:23378"/>
    </cofactor>
    <text evidence="7">Binds 1 copper ion per subunit.</text>
</comment>
<dbReference type="InterPro" id="IPR002386">
    <property type="entry name" value="Amicyanin/Pseudoazurin"/>
</dbReference>
<comment type="subcellular location">
    <subcellularLocation>
        <location evidence="1">Periplasm</location>
    </subcellularLocation>
</comment>
<evidence type="ECO:0000313" key="9">
    <source>
        <dbReference type="EMBL" id="OGD88121.1"/>
    </source>
</evidence>
<name>A0A1F5G8D4_9BACT</name>
<evidence type="ECO:0000313" key="10">
    <source>
        <dbReference type="Proteomes" id="UP000179102"/>
    </source>
</evidence>
<dbReference type="PRINTS" id="PR00155">
    <property type="entry name" value="AMICYANIN"/>
</dbReference>
<feature type="binding site" evidence="7">
    <location>
        <position position="87"/>
    </location>
    <ligand>
        <name>Cu cation</name>
        <dbReference type="ChEBI" id="CHEBI:23378"/>
    </ligand>
</feature>
<evidence type="ECO:0000256" key="4">
    <source>
        <dbReference type="ARBA" id="ARBA00022764"/>
    </source>
</evidence>
<accession>A0A1F5G8D4</accession>
<keyword evidence="2" id="KW-0813">Transport</keyword>
<evidence type="ECO:0000256" key="3">
    <source>
        <dbReference type="ARBA" id="ARBA00022723"/>
    </source>
</evidence>
<reference evidence="9 10" key="1">
    <citation type="journal article" date="2016" name="Nat. Commun.">
        <title>Thousands of microbial genomes shed light on interconnected biogeochemical processes in an aquifer system.</title>
        <authorList>
            <person name="Anantharaman K."/>
            <person name="Brown C.T."/>
            <person name="Hug L.A."/>
            <person name="Sharon I."/>
            <person name="Castelle C.J."/>
            <person name="Probst A.J."/>
            <person name="Thomas B.C."/>
            <person name="Singh A."/>
            <person name="Wilkins M.J."/>
            <person name="Karaoz U."/>
            <person name="Brodie E.L."/>
            <person name="Williams K.H."/>
            <person name="Hubbard S.S."/>
            <person name="Banfield J.F."/>
        </authorList>
    </citation>
    <scope>NUCLEOTIDE SEQUENCE [LARGE SCALE GENOMIC DNA]</scope>
</reference>
<evidence type="ECO:0000256" key="5">
    <source>
        <dbReference type="ARBA" id="ARBA00022982"/>
    </source>
</evidence>
<dbReference type="GO" id="GO:0005507">
    <property type="term" value="F:copper ion binding"/>
    <property type="evidence" value="ECO:0007669"/>
    <property type="project" value="InterPro"/>
</dbReference>
<dbReference type="Pfam" id="PF00127">
    <property type="entry name" value="Copper-bind"/>
    <property type="match status" value="1"/>
</dbReference>
<keyword evidence="4" id="KW-0574">Periplasm</keyword>
<dbReference type="InterPro" id="IPR008972">
    <property type="entry name" value="Cupredoxin"/>
</dbReference>
<gene>
    <name evidence="9" type="ORF">A2870_01160</name>
</gene>
<protein>
    <recommendedName>
        <fullName evidence="8">Blue (type 1) copper domain-containing protein</fullName>
    </recommendedName>
</protein>
<feature type="binding site" evidence="7">
    <location>
        <position position="80"/>
    </location>
    <ligand>
        <name>Cu cation</name>
        <dbReference type="ChEBI" id="CHEBI:23378"/>
    </ligand>
</feature>
<dbReference type="Gene3D" id="2.60.40.420">
    <property type="entry name" value="Cupredoxins - blue copper proteins"/>
    <property type="match status" value="1"/>
</dbReference>
<dbReference type="EMBL" id="MFAZ01000003">
    <property type="protein sequence ID" value="OGD88121.1"/>
    <property type="molecule type" value="Genomic_DNA"/>
</dbReference>
<sequence length="94" mass="10580">MTGQNEVSINLKNFMFEPKNVRIKKGTKVTWTNSDSTAHYVNTDSHPAHTYILDMNSQALEESQTYSYTFETAGIYPYHCSAHASTMAGNILVE</sequence>
<evidence type="ECO:0000256" key="7">
    <source>
        <dbReference type="PIRSR" id="PIRSR602386-1"/>
    </source>
</evidence>
<dbReference type="STRING" id="1797711.A2870_01160"/>
<evidence type="ECO:0000256" key="1">
    <source>
        <dbReference type="ARBA" id="ARBA00004418"/>
    </source>
</evidence>
<dbReference type="GO" id="GO:0042597">
    <property type="term" value="C:periplasmic space"/>
    <property type="evidence" value="ECO:0007669"/>
    <property type="project" value="UniProtKB-SubCell"/>
</dbReference>
<dbReference type="Proteomes" id="UP000179102">
    <property type="component" value="Unassembled WGS sequence"/>
</dbReference>
<organism evidence="9 10">
    <name type="scientific">Candidatus Curtissbacteria bacterium RIFCSPHIGHO2_01_FULL_41_11</name>
    <dbReference type="NCBI Taxonomy" id="1797711"/>
    <lineage>
        <taxon>Bacteria</taxon>
        <taxon>Candidatus Curtissiibacteriota</taxon>
    </lineage>
</organism>
<evidence type="ECO:0000259" key="8">
    <source>
        <dbReference type="Pfam" id="PF00127"/>
    </source>
</evidence>
<feature type="binding site" evidence="7">
    <location>
        <position position="83"/>
    </location>
    <ligand>
        <name>Cu cation</name>
        <dbReference type="ChEBI" id="CHEBI:23378"/>
    </ligand>
</feature>
<feature type="binding site" evidence="7">
    <location>
        <position position="39"/>
    </location>
    <ligand>
        <name>Cu cation</name>
        <dbReference type="ChEBI" id="CHEBI:23378"/>
    </ligand>
</feature>
<evidence type="ECO:0000256" key="6">
    <source>
        <dbReference type="ARBA" id="ARBA00023008"/>
    </source>
</evidence>
<dbReference type="InterPro" id="IPR052721">
    <property type="entry name" value="ET_Amicyanin"/>
</dbReference>
<keyword evidence="3 7" id="KW-0479">Metal-binding</keyword>
<evidence type="ECO:0000256" key="2">
    <source>
        <dbReference type="ARBA" id="ARBA00022448"/>
    </source>
</evidence>
<dbReference type="PANTHER" id="PTHR36507:SF1">
    <property type="entry name" value="BLL1555 PROTEIN"/>
    <property type="match status" value="1"/>
</dbReference>
<keyword evidence="6 7" id="KW-0186">Copper</keyword>
<feature type="domain" description="Blue (type 1) copper" evidence="8">
    <location>
        <begin position="7"/>
        <end position="94"/>
    </location>
</feature>
<dbReference type="AlphaFoldDB" id="A0A1F5G8D4"/>
<proteinExistence type="predicted"/>
<dbReference type="PANTHER" id="PTHR36507">
    <property type="entry name" value="BLL1555 PROTEIN"/>
    <property type="match status" value="1"/>
</dbReference>
<dbReference type="SUPFAM" id="SSF49503">
    <property type="entry name" value="Cupredoxins"/>
    <property type="match status" value="1"/>
</dbReference>